<accession>A0ABX0ISJ7</accession>
<dbReference type="EMBL" id="VEVQ02000007">
    <property type="protein sequence ID" value="NHN26541.1"/>
    <property type="molecule type" value="Genomic_DNA"/>
</dbReference>
<proteinExistence type="predicted"/>
<reference evidence="1 2" key="3">
    <citation type="submission" date="2020-02" db="EMBL/GenBank/DDBJ databases">
        <title>Flavobacterium profundi sp. nov., isolated from a deep-sea seamount.</title>
        <authorList>
            <person name="Zhang D.-C."/>
        </authorList>
    </citation>
    <scope>NUCLEOTIDE SEQUENCE [LARGE SCALE GENOMIC DNA]</scope>
    <source>
        <strain evidence="1 2">EC11</strain>
    </source>
</reference>
<name>A0ABX0ISJ7_9FLAO</name>
<sequence>MPISPNSGSEISLSEAQELVGAFRSKFSKEIKASFVGIETLNKILSQEDCIGVRIYNGHHTELGRLSPVLVGVDSKGKDMTNGFIFDRLIPCPSYCDTESELFCK</sequence>
<comment type="caution">
    <text evidence="1">The sequence shown here is derived from an EMBL/GenBank/DDBJ whole genome shotgun (WGS) entry which is preliminary data.</text>
</comment>
<reference evidence="1 2" key="2">
    <citation type="submission" date="2019-05" db="EMBL/GenBank/DDBJ databases">
        <authorList>
            <person name="Lianzixin W."/>
        </authorList>
    </citation>
    <scope>NUCLEOTIDE SEQUENCE [LARGE SCALE GENOMIC DNA]</scope>
    <source>
        <strain evidence="1 2">EC11</strain>
    </source>
</reference>
<keyword evidence="2" id="KW-1185">Reference proteome</keyword>
<evidence type="ECO:0000313" key="2">
    <source>
        <dbReference type="Proteomes" id="UP000817854"/>
    </source>
</evidence>
<dbReference type="RefSeq" id="WP_140962861.1">
    <property type="nucleotide sequence ID" value="NZ_VEVQ02000007.1"/>
</dbReference>
<protein>
    <submittedName>
        <fullName evidence="1">Uncharacterized protein</fullName>
    </submittedName>
</protein>
<organism evidence="1 2">
    <name type="scientific">Flavobacterium jejuense</name>
    <dbReference type="NCBI Taxonomy" id="1544455"/>
    <lineage>
        <taxon>Bacteria</taxon>
        <taxon>Pseudomonadati</taxon>
        <taxon>Bacteroidota</taxon>
        <taxon>Flavobacteriia</taxon>
        <taxon>Flavobacteriales</taxon>
        <taxon>Flavobacteriaceae</taxon>
        <taxon>Flavobacterium</taxon>
    </lineage>
</organism>
<dbReference type="Proteomes" id="UP000817854">
    <property type="component" value="Unassembled WGS sequence"/>
</dbReference>
<evidence type="ECO:0000313" key="1">
    <source>
        <dbReference type="EMBL" id="NHN26541.1"/>
    </source>
</evidence>
<gene>
    <name evidence="1" type="ORF">FIA58_012715</name>
</gene>
<reference evidence="2" key="1">
    <citation type="submission" date="2019-05" db="EMBL/GenBank/DDBJ databases">
        <title>Flavobacterium profundi sp. nov., isolated from a deep-sea seamount.</title>
        <authorList>
            <person name="Zhang D.-C."/>
        </authorList>
    </citation>
    <scope>NUCLEOTIDE SEQUENCE [LARGE SCALE GENOMIC DNA]</scope>
    <source>
        <strain evidence="2">EC11</strain>
    </source>
</reference>